<dbReference type="InterPro" id="IPR057736">
    <property type="entry name" value="SAF_PseI/NeuA/NeuB"/>
</dbReference>
<dbReference type="GO" id="GO:0016051">
    <property type="term" value="P:carbohydrate biosynthetic process"/>
    <property type="evidence" value="ECO:0007669"/>
    <property type="project" value="InterPro"/>
</dbReference>
<dbReference type="Proteomes" id="UP000000503">
    <property type="component" value="Chromosome"/>
</dbReference>
<evidence type="ECO:0000313" key="2">
    <source>
        <dbReference type="EMBL" id="AEJ19483.1"/>
    </source>
</evidence>
<dbReference type="AlphaFoldDB" id="F8F2T9"/>
<dbReference type="InterPro" id="IPR013974">
    <property type="entry name" value="SAF"/>
</dbReference>
<dbReference type="InterPro" id="IPR013785">
    <property type="entry name" value="Aldolase_TIM"/>
</dbReference>
<dbReference type="PANTHER" id="PTHR42966:SF1">
    <property type="entry name" value="SIALIC ACID SYNTHASE"/>
    <property type="match status" value="1"/>
</dbReference>
<proteinExistence type="predicted"/>
<dbReference type="SUPFAM" id="SSF51569">
    <property type="entry name" value="Aldolase"/>
    <property type="match status" value="1"/>
</dbReference>
<dbReference type="InterPro" id="IPR013132">
    <property type="entry name" value="PseI/NeuA/B-like_N"/>
</dbReference>
<dbReference type="KEGG" id="scd:Spica_1337"/>
<dbReference type="STRING" id="744872.Spica_1337"/>
<dbReference type="Pfam" id="PF08666">
    <property type="entry name" value="SAF"/>
    <property type="match status" value="1"/>
</dbReference>
<dbReference type="InterPro" id="IPR036732">
    <property type="entry name" value="AFP_Neu5c_C_sf"/>
</dbReference>
<name>F8F2T9_GRAC1</name>
<dbReference type="Gene3D" id="3.90.1210.10">
    <property type="entry name" value="Antifreeze-like/N-acetylneuraminic acid synthase C-terminal domain"/>
    <property type="match status" value="1"/>
</dbReference>
<sequence>MHDLPFIPLRPLIIAELGTGHGGSLSKAKELVDAALEAGADCIKFQLVYADEILHPNTGVVPLPGGNIRLYDRFKALEMPLAFFADLKAYIEQQGKLFLCTPFGLRSAQEVASLKPRLMKIASPELNHVPLLKAIAAYEVPTILSSGVSLLADIEYALSFFSGKAPVCLLHCVTAYPAPERDYNLRVLENLQQVFGIPLGVSDHSMDPVLVPVLATLFGASVIEKHFCLSRNDPGLDDPIALPPEDFSRMVRDVRAAAAELEPLLTVQGLAPGGTTGGAAGGTTGGAAGGSSYEASLASYRNLMEAPAFIQKRQDILTQLQHERGAAFIEAILGDGVKRLAPSEKANYDRTNRSLHAVRDIPAGKVIEEADVAILRTEKVLRPGLHPRWLHQVIGRTARTMIPAGEGIRFEDI</sequence>
<feature type="domain" description="AFP-like" evidence="1">
    <location>
        <begin position="354"/>
        <end position="413"/>
    </location>
</feature>
<evidence type="ECO:0000313" key="3">
    <source>
        <dbReference type="Proteomes" id="UP000000503"/>
    </source>
</evidence>
<dbReference type="CDD" id="cd11615">
    <property type="entry name" value="SAF_NeuB_like"/>
    <property type="match status" value="1"/>
</dbReference>
<keyword evidence="3" id="KW-1185">Reference proteome</keyword>
<organism evidence="2 3">
    <name type="scientific">Gracilinema caldarium (strain ATCC 51460 / DSM 7334 / H1)</name>
    <name type="common">Treponema caldarium</name>
    <dbReference type="NCBI Taxonomy" id="744872"/>
    <lineage>
        <taxon>Bacteria</taxon>
        <taxon>Pseudomonadati</taxon>
        <taxon>Spirochaetota</taxon>
        <taxon>Spirochaetia</taxon>
        <taxon>Spirochaetales</taxon>
        <taxon>Breznakiellaceae</taxon>
        <taxon>Gracilinema</taxon>
    </lineage>
</organism>
<reference evidence="3" key="1">
    <citation type="journal article" date="2013" name="Stand. Genomic Sci.">
        <title>Genome sequence of the thermophilic fresh-water bacterium Spirochaeta caldaria type strain (H1(T)), reclassification of Spirochaeta caldaria, Spirochaeta stenostrepta, and Spirochaeta zuelzerae in the genus Treponema as Treponema caldaria comb. nov., Treponema stenostrepta comb. nov., and Treponema zuelzerae comb. nov., and emendation of the genus Treponema.</title>
        <authorList>
            <person name="Abt B."/>
            <person name="Goker M."/>
            <person name="Scheuner C."/>
            <person name="Han C."/>
            <person name="Lu M."/>
            <person name="Misra M."/>
            <person name="Lapidus A."/>
            <person name="Nolan M."/>
            <person name="Lucas S."/>
            <person name="Hammon N."/>
            <person name="Deshpande S."/>
            <person name="Cheng J.F."/>
            <person name="Tapia R."/>
            <person name="Goodwin L.A."/>
            <person name="Pitluck S."/>
            <person name="Liolios K."/>
            <person name="Pagani I."/>
            <person name="Ivanova N."/>
            <person name="Mavromatis K."/>
            <person name="Mikhailova N."/>
            <person name="Huntemann M."/>
            <person name="Pati A."/>
            <person name="Chen A."/>
            <person name="Palaniappan K."/>
            <person name="Land M."/>
            <person name="Hauser L."/>
            <person name="Jeffries C.D."/>
            <person name="Rohde M."/>
            <person name="Spring S."/>
            <person name="Gronow S."/>
            <person name="Detter J.C."/>
            <person name="Bristow J."/>
            <person name="Eisen J.A."/>
            <person name="Markowitz V."/>
            <person name="Hugenholtz P."/>
            <person name="Kyrpides N.C."/>
            <person name="Woyke T."/>
            <person name="Klenk H.P."/>
        </authorList>
    </citation>
    <scope>NUCLEOTIDE SEQUENCE</scope>
    <source>
        <strain evidence="3">ATCC 51460 / DSM 7334 / H1</strain>
    </source>
</reference>
<gene>
    <name evidence="2" type="ordered locus">Spica_1337</name>
</gene>
<dbReference type="InterPro" id="IPR006190">
    <property type="entry name" value="SAF_AFP_Neu5Ac"/>
</dbReference>
<dbReference type="EMBL" id="CP002868">
    <property type="protein sequence ID" value="AEJ19483.1"/>
    <property type="molecule type" value="Genomic_DNA"/>
</dbReference>
<dbReference type="eggNOG" id="COG2089">
    <property type="taxonomic scope" value="Bacteria"/>
</dbReference>
<dbReference type="SUPFAM" id="SSF51269">
    <property type="entry name" value="AFP III-like domain"/>
    <property type="match status" value="1"/>
</dbReference>
<dbReference type="GO" id="GO:0047444">
    <property type="term" value="F:N-acylneuraminate-9-phosphate synthase activity"/>
    <property type="evidence" value="ECO:0007669"/>
    <property type="project" value="TreeGrafter"/>
</dbReference>
<dbReference type="Gene3D" id="3.20.20.70">
    <property type="entry name" value="Aldolase class I"/>
    <property type="match status" value="1"/>
</dbReference>
<protein>
    <submittedName>
        <fullName evidence="2">N-acetylneuraminic acid synthase domain protein</fullName>
    </submittedName>
</protein>
<accession>F8F2T9</accession>
<evidence type="ECO:0000259" key="1">
    <source>
        <dbReference type="PROSITE" id="PS50844"/>
    </source>
</evidence>
<dbReference type="Pfam" id="PF03102">
    <property type="entry name" value="NeuB"/>
    <property type="match status" value="1"/>
</dbReference>
<dbReference type="PROSITE" id="PS50844">
    <property type="entry name" value="AFP_LIKE"/>
    <property type="match status" value="1"/>
</dbReference>
<dbReference type="RefSeq" id="WP_013968793.1">
    <property type="nucleotide sequence ID" value="NC_015732.1"/>
</dbReference>
<dbReference type="HOGENOM" id="CLU_040465_0_0_12"/>
<dbReference type="PANTHER" id="PTHR42966">
    <property type="entry name" value="N-ACETYLNEURAMINATE SYNTHASE"/>
    <property type="match status" value="1"/>
</dbReference>
<dbReference type="InterPro" id="IPR051690">
    <property type="entry name" value="PseI-like"/>
</dbReference>
<dbReference type="SMART" id="SM00858">
    <property type="entry name" value="SAF"/>
    <property type="match status" value="1"/>
</dbReference>